<dbReference type="EMBL" id="JAFKCU010000001">
    <property type="protein sequence ID" value="MBN7814499.1"/>
    <property type="molecule type" value="Genomic_DNA"/>
</dbReference>
<proteinExistence type="predicted"/>
<keyword evidence="5" id="KW-0675">Receptor</keyword>
<dbReference type="RefSeq" id="WP_206585144.1">
    <property type="nucleotide sequence ID" value="NZ_JAFKCU010000001.1"/>
</dbReference>
<protein>
    <submittedName>
        <fullName evidence="5">TonB-dependent receptor</fullName>
    </submittedName>
</protein>
<keyword evidence="3" id="KW-0998">Cell outer membrane</keyword>
<keyword evidence="6" id="KW-1185">Reference proteome</keyword>
<dbReference type="InterPro" id="IPR036942">
    <property type="entry name" value="Beta-barrel_TonB_sf"/>
</dbReference>
<dbReference type="Gene3D" id="2.40.170.20">
    <property type="entry name" value="TonB-dependent receptor, beta-barrel domain"/>
    <property type="match status" value="1"/>
</dbReference>
<evidence type="ECO:0000256" key="2">
    <source>
        <dbReference type="ARBA" id="ARBA00023136"/>
    </source>
</evidence>
<dbReference type="SUPFAM" id="SSF56935">
    <property type="entry name" value="Porins"/>
    <property type="match status" value="1"/>
</dbReference>
<comment type="caution">
    <text evidence="5">The sequence shown here is derived from an EMBL/GenBank/DDBJ whole genome shotgun (WGS) entry which is preliminary data.</text>
</comment>
<keyword evidence="2" id="KW-0472">Membrane</keyword>
<dbReference type="InterPro" id="IPR008969">
    <property type="entry name" value="CarboxyPept-like_regulatory"/>
</dbReference>
<evidence type="ECO:0000313" key="5">
    <source>
        <dbReference type="EMBL" id="MBN7814499.1"/>
    </source>
</evidence>
<name>A0ABS3CD84_9BACT</name>
<evidence type="ECO:0000313" key="6">
    <source>
        <dbReference type="Proteomes" id="UP000664480"/>
    </source>
</evidence>
<dbReference type="Pfam" id="PF13620">
    <property type="entry name" value="CarboxypepD_reg"/>
    <property type="match status" value="1"/>
</dbReference>
<dbReference type="Pfam" id="PF14905">
    <property type="entry name" value="OMP_b-brl_3"/>
    <property type="match status" value="1"/>
</dbReference>
<evidence type="ECO:0000259" key="4">
    <source>
        <dbReference type="Pfam" id="PF14905"/>
    </source>
</evidence>
<dbReference type="PANTHER" id="PTHR40980:SF4">
    <property type="entry name" value="TONB-DEPENDENT RECEPTOR-LIKE BETA-BARREL DOMAIN-CONTAINING PROTEIN"/>
    <property type="match status" value="1"/>
</dbReference>
<dbReference type="Proteomes" id="UP000664480">
    <property type="component" value="Unassembled WGS sequence"/>
</dbReference>
<dbReference type="SUPFAM" id="SSF49464">
    <property type="entry name" value="Carboxypeptidase regulatory domain-like"/>
    <property type="match status" value="1"/>
</dbReference>
<feature type="domain" description="Outer membrane protein beta-barrel" evidence="4">
    <location>
        <begin position="383"/>
        <end position="785"/>
    </location>
</feature>
<comment type="subcellular location">
    <subcellularLocation>
        <location evidence="1">Cell outer membrane</location>
    </subcellularLocation>
</comment>
<sequence>MKTTNLLFLSLFVYLLGLSNLAAKDFSKISGKILDQNGESVPYANVALIAVQDGHLVDGAVSDENGFFLVETTKTGEVKVVVTSIGFKSFESEAFSLKAGLVKELGEVQLLDEATGLDEVTVRSTRPEIIIEPDKTVVNVEGTVMAEGSTALDVIGRSPGIYVDQDGIINLNGRTGAVVMINDRQTYMSATDLANFLRAMPADNIKSIEVINNPSARFDAEGSAGVINIKLKKNTVDGMFGNVQAGGQYNGYWAPIAGVSLNVKKGKWSTNADLNYNHNANLNELDIERNFDVTEGVSNFMQETRIRQRNKNLFFNGAANYEINQNHNIGLNIQASDFNNTTTNPSLTEISTPGIAEKTFLDSYNDSQGDGNRFFGNLHYGGNLDTLGTKLTSDIDFTRMNSGSESLLTTESWTGMNQANGTMSRLNTVNDMYYNIFTAKVDLVKPLWKGTLETGLKGSWVKSDNNLDLTRSEEDGPFEPDPNSNHFIYHENVLAGYVSYKGKISEKLSYQAGLRGEHSDIEGNSVTLDQINKQNYFNLFPSAFLQHKVSDNYQIVYNANRRITRPNYRLLNPFVYYIDRLTTERGNPNLKPQYSNNFEMNHVIKGMYQFTLGYSETTDAFMQVFIQDDEERTTTTYTDNFDKTRNANFRAMVPVQIREWWGTSNMLQVNYNRFRSQIGDDLLDVGQTSFMVRSQHNVNLPKGFKLEVVGMYLGPQIWGQGVIEGFGWVDAGVTKTIMKDKLTIAVNGTDLFRTQVINAAVDFADIDTSFRQYRSNQGVRFTLRYRFAKGESFRVNKSSGSSEERDRLN</sequence>
<evidence type="ECO:0000256" key="3">
    <source>
        <dbReference type="ARBA" id="ARBA00023237"/>
    </source>
</evidence>
<gene>
    <name evidence="5" type="ORF">J0A69_03620</name>
</gene>
<organism evidence="5 6">
    <name type="scientific">Algoriphagus pacificus</name>
    <dbReference type="NCBI Taxonomy" id="2811234"/>
    <lineage>
        <taxon>Bacteria</taxon>
        <taxon>Pseudomonadati</taxon>
        <taxon>Bacteroidota</taxon>
        <taxon>Cytophagia</taxon>
        <taxon>Cytophagales</taxon>
        <taxon>Cyclobacteriaceae</taxon>
        <taxon>Algoriphagus</taxon>
    </lineage>
</organism>
<dbReference type="Gene3D" id="2.170.130.10">
    <property type="entry name" value="TonB-dependent receptor, plug domain"/>
    <property type="match status" value="1"/>
</dbReference>
<accession>A0ABS3CD84</accession>
<dbReference type="PANTHER" id="PTHR40980">
    <property type="entry name" value="PLUG DOMAIN-CONTAINING PROTEIN"/>
    <property type="match status" value="1"/>
</dbReference>
<dbReference type="InterPro" id="IPR037066">
    <property type="entry name" value="Plug_dom_sf"/>
</dbReference>
<dbReference type="InterPro" id="IPR041700">
    <property type="entry name" value="OMP_b-brl_3"/>
</dbReference>
<evidence type="ECO:0000256" key="1">
    <source>
        <dbReference type="ARBA" id="ARBA00004442"/>
    </source>
</evidence>
<reference evidence="5 6" key="1">
    <citation type="submission" date="2021-03" db="EMBL/GenBank/DDBJ databases">
        <title>novel species isolated from a fishpond in China.</title>
        <authorList>
            <person name="Lu H."/>
            <person name="Cai Z."/>
        </authorList>
    </citation>
    <scope>NUCLEOTIDE SEQUENCE [LARGE SCALE GENOMIC DNA]</scope>
    <source>
        <strain evidence="5 6">YJ13C</strain>
    </source>
</reference>